<dbReference type="Gene3D" id="1.10.10.10">
    <property type="entry name" value="Winged helix-like DNA-binding domain superfamily/Winged helix DNA-binding domain"/>
    <property type="match status" value="1"/>
</dbReference>
<evidence type="ECO:0000313" key="5">
    <source>
        <dbReference type="EMBL" id="MCI0755689.1"/>
    </source>
</evidence>
<dbReference type="SMART" id="SM00895">
    <property type="entry name" value="FCD"/>
    <property type="match status" value="1"/>
</dbReference>
<feature type="domain" description="HTH gntR-type" evidence="4">
    <location>
        <begin position="9"/>
        <end position="77"/>
    </location>
</feature>
<dbReference type="Pfam" id="PF07729">
    <property type="entry name" value="FCD"/>
    <property type="match status" value="1"/>
</dbReference>
<keyword evidence="6" id="KW-1185">Reference proteome</keyword>
<sequence length="241" mass="26675">MYLPIERPLRLPATIAQALASDIQDGRLKVGDKLPGEQKLAAAFGVSRNVVREAISQLRYDGLVEARQGAGAFVTSPEQRSAFRISPECFEKRRELRQILDLLAGVHATAASLAALKRSTADLARIRKCLAQMRKPMAEDPDALARRLDAEINFYNAIAAASGNSYVIDFILFLNRRVTERLGSVFQKNARATEISSVVLEEHEAVFSAIVSQSKNDAREAARLHFETASRRLARRGDRAE</sequence>
<evidence type="ECO:0000313" key="6">
    <source>
        <dbReference type="Proteomes" id="UP001201985"/>
    </source>
</evidence>
<keyword evidence="1" id="KW-0805">Transcription regulation</keyword>
<dbReference type="InterPro" id="IPR036388">
    <property type="entry name" value="WH-like_DNA-bd_sf"/>
</dbReference>
<keyword evidence="3" id="KW-0804">Transcription</keyword>
<accession>A0ABS9W8Q6</accession>
<dbReference type="InterPro" id="IPR000524">
    <property type="entry name" value="Tscrpt_reg_HTH_GntR"/>
</dbReference>
<dbReference type="PANTHER" id="PTHR43537:SF5">
    <property type="entry name" value="UXU OPERON TRANSCRIPTIONAL REGULATOR"/>
    <property type="match status" value="1"/>
</dbReference>
<keyword evidence="2" id="KW-0238">DNA-binding</keyword>
<dbReference type="InterPro" id="IPR008920">
    <property type="entry name" value="TF_FadR/GntR_C"/>
</dbReference>
<reference evidence="5 6" key="1">
    <citation type="submission" date="2022-03" db="EMBL/GenBank/DDBJ databases">
        <title>Complete genome analysis of Roseomonas KG 17.1 : a prolific producer of plant growth promoters.</title>
        <authorList>
            <person name="Saadouli I."/>
            <person name="Najjari A."/>
            <person name="Mosbah A."/>
            <person name="Ouzari H.I."/>
        </authorList>
    </citation>
    <scope>NUCLEOTIDE SEQUENCE [LARGE SCALE GENOMIC DNA]</scope>
    <source>
        <strain evidence="5 6">KG17-1</strain>
    </source>
</reference>
<dbReference type="SUPFAM" id="SSF46785">
    <property type="entry name" value="Winged helix' DNA-binding domain"/>
    <property type="match status" value="1"/>
</dbReference>
<proteinExistence type="predicted"/>
<dbReference type="EMBL" id="JALBUU010000044">
    <property type="protein sequence ID" value="MCI0755689.1"/>
    <property type="molecule type" value="Genomic_DNA"/>
</dbReference>
<dbReference type="Gene3D" id="1.20.120.530">
    <property type="entry name" value="GntR ligand-binding domain-like"/>
    <property type="match status" value="1"/>
</dbReference>
<dbReference type="SMART" id="SM00345">
    <property type="entry name" value="HTH_GNTR"/>
    <property type="match status" value="1"/>
</dbReference>
<dbReference type="Pfam" id="PF00392">
    <property type="entry name" value="GntR"/>
    <property type="match status" value="1"/>
</dbReference>
<gene>
    <name evidence="5" type="ORF">MON41_18580</name>
</gene>
<dbReference type="PANTHER" id="PTHR43537">
    <property type="entry name" value="TRANSCRIPTIONAL REGULATOR, GNTR FAMILY"/>
    <property type="match status" value="1"/>
</dbReference>
<dbReference type="CDD" id="cd07377">
    <property type="entry name" value="WHTH_GntR"/>
    <property type="match status" value="1"/>
</dbReference>
<protein>
    <submittedName>
        <fullName evidence="5">GntR family transcriptional regulator</fullName>
    </submittedName>
</protein>
<dbReference type="SUPFAM" id="SSF48008">
    <property type="entry name" value="GntR ligand-binding domain-like"/>
    <property type="match status" value="1"/>
</dbReference>
<dbReference type="PROSITE" id="PS50949">
    <property type="entry name" value="HTH_GNTR"/>
    <property type="match status" value="1"/>
</dbReference>
<evidence type="ECO:0000256" key="3">
    <source>
        <dbReference type="ARBA" id="ARBA00023163"/>
    </source>
</evidence>
<dbReference type="RefSeq" id="WP_241793554.1">
    <property type="nucleotide sequence ID" value="NZ_JALBUU010000044.1"/>
</dbReference>
<dbReference type="Proteomes" id="UP001201985">
    <property type="component" value="Unassembled WGS sequence"/>
</dbReference>
<dbReference type="InterPro" id="IPR036390">
    <property type="entry name" value="WH_DNA-bd_sf"/>
</dbReference>
<evidence type="ECO:0000256" key="1">
    <source>
        <dbReference type="ARBA" id="ARBA00023015"/>
    </source>
</evidence>
<name>A0ABS9W8Q6_9PROT</name>
<dbReference type="PRINTS" id="PR00035">
    <property type="entry name" value="HTHGNTR"/>
</dbReference>
<comment type="caution">
    <text evidence="5">The sequence shown here is derived from an EMBL/GenBank/DDBJ whole genome shotgun (WGS) entry which is preliminary data.</text>
</comment>
<organism evidence="5 6">
    <name type="scientific">Teichococcus vastitatis</name>
    <dbReference type="NCBI Taxonomy" id="2307076"/>
    <lineage>
        <taxon>Bacteria</taxon>
        <taxon>Pseudomonadati</taxon>
        <taxon>Pseudomonadota</taxon>
        <taxon>Alphaproteobacteria</taxon>
        <taxon>Acetobacterales</taxon>
        <taxon>Roseomonadaceae</taxon>
        <taxon>Roseomonas</taxon>
    </lineage>
</organism>
<dbReference type="InterPro" id="IPR011711">
    <property type="entry name" value="GntR_C"/>
</dbReference>
<evidence type="ECO:0000256" key="2">
    <source>
        <dbReference type="ARBA" id="ARBA00023125"/>
    </source>
</evidence>
<evidence type="ECO:0000259" key="4">
    <source>
        <dbReference type="PROSITE" id="PS50949"/>
    </source>
</evidence>